<dbReference type="OrthoDB" id="5118203at2"/>
<organism evidence="2 3">
    <name type="scientific">Streptomyces tateyamensis</name>
    <dbReference type="NCBI Taxonomy" id="565073"/>
    <lineage>
        <taxon>Bacteria</taxon>
        <taxon>Bacillati</taxon>
        <taxon>Actinomycetota</taxon>
        <taxon>Actinomycetes</taxon>
        <taxon>Kitasatosporales</taxon>
        <taxon>Streptomycetaceae</taxon>
        <taxon>Streptomyces</taxon>
    </lineage>
</organism>
<dbReference type="NCBIfam" id="TIGR03083">
    <property type="entry name" value="maleylpyruvate isomerase family mycothiol-dependent enzyme"/>
    <property type="match status" value="1"/>
</dbReference>
<dbReference type="SUPFAM" id="SSF109854">
    <property type="entry name" value="DinB/YfiT-like putative metalloenzymes"/>
    <property type="match status" value="1"/>
</dbReference>
<dbReference type="Proteomes" id="UP000248039">
    <property type="component" value="Unassembled WGS sequence"/>
</dbReference>
<accession>A0A2V4NKX2</accession>
<name>A0A2V4NKX2_9ACTN</name>
<dbReference type="GO" id="GO:0046872">
    <property type="term" value="F:metal ion binding"/>
    <property type="evidence" value="ECO:0007669"/>
    <property type="project" value="InterPro"/>
</dbReference>
<dbReference type="EMBL" id="PYBW01000097">
    <property type="protein sequence ID" value="PYC73987.1"/>
    <property type="molecule type" value="Genomic_DNA"/>
</dbReference>
<protein>
    <recommendedName>
        <fullName evidence="1">Mycothiol-dependent maleylpyruvate isomerase metal-binding domain-containing protein</fullName>
    </recommendedName>
</protein>
<dbReference type="InterPro" id="IPR024344">
    <property type="entry name" value="MDMPI_metal-binding"/>
</dbReference>
<reference evidence="2 3" key="1">
    <citation type="submission" date="2018-03" db="EMBL/GenBank/DDBJ databases">
        <title>Bioinformatic expansion and discovery of thiopeptide antibiotics.</title>
        <authorList>
            <person name="Schwalen C.J."/>
            <person name="Hudson G.A."/>
            <person name="Mitchell D.A."/>
        </authorList>
    </citation>
    <scope>NUCLEOTIDE SEQUENCE [LARGE SCALE GENOMIC DNA]</scope>
    <source>
        <strain evidence="2 3">ATCC 21389</strain>
    </source>
</reference>
<sequence>MTTPAETAATTLREVAAATEHLLHTVAELDPEAVAEPCALPGWTRGHLLAHLSRNADSLVNLLESARTGQDIPQYADEQAREDGIQQGAGRPLAEQAADLRASADRLAAAAAALPAEAWGAELKHRHGYTFPASELPWKRLCELEYHHVDLAAGYTPAHWPDGFATAEFRKLTGRFATLDGLPAVELVAEDTGDRARLGTGAGAEAPFELRVEGPVRALLAWLSGRADGDGLQVHRNGELLTDPRTALPALPPMG</sequence>
<proteinExistence type="predicted"/>
<dbReference type="InterPro" id="IPR034660">
    <property type="entry name" value="DinB/YfiT-like"/>
</dbReference>
<dbReference type="Gene3D" id="1.20.120.450">
    <property type="entry name" value="dinb family like domain"/>
    <property type="match status" value="1"/>
</dbReference>
<evidence type="ECO:0000313" key="3">
    <source>
        <dbReference type="Proteomes" id="UP000248039"/>
    </source>
</evidence>
<dbReference type="SUPFAM" id="SSF55718">
    <property type="entry name" value="SCP-like"/>
    <property type="match status" value="1"/>
</dbReference>
<dbReference type="InterPro" id="IPR036527">
    <property type="entry name" value="SCP2_sterol-bd_dom_sf"/>
</dbReference>
<dbReference type="Pfam" id="PF11716">
    <property type="entry name" value="MDMPI_N"/>
    <property type="match status" value="1"/>
</dbReference>
<feature type="domain" description="Mycothiol-dependent maleylpyruvate isomerase metal-binding" evidence="1">
    <location>
        <begin position="16"/>
        <end position="152"/>
    </location>
</feature>
<gene>
    <name evidence="2" type="ORF">C7C46_24565</name>
</gene>
<comment type="caution">
    <text evidence="2">The sequence shown here is derived from an EMBL/GenBank/DDBJ whole genome shotgun (WGS) entry which is preliminary data.</text>
</comment>
<evidence type="ECO:0000259" key="1">
    <source>
        <dbReference type="Pfam" id="PF11716"/>
    </source>
</evidence>
<dbReference type="RefSeq" id="WP_110672085.1">
    <property type="nucleotide sequence ID" value="NZ_PYBW01000097.1"/>
</dbReference>
<dbReference type="AlphaFoldDB" id="A0A2V4NKX2"/>
<dbReference type="InterPro" id="IPR017517">
    <property type="entry name" value="Maleyloyr_isom"/>
</dbReference>
<evidence type="ECO:0000313" key="2">
    <source>
        <dbReference type="EMBL" id="PYC73987.1"/>
    </source>
</evidence>
<keyword evidence="3" id="KW-1185">Reference proteome</keyword>